<keyword evidence="2" id="KW-1185">Reference proteome</keyword>
<protein>
    <recommendedName>
        <fullName evidence="3">TonB protein C-terminal</fullName>
    </recommendedName>
</protein>
<dbReference type="AlphaFoldDB" id="A0A7W7IXS2"/>
<sequence>MKTTVLFFIISIFSLTTYSQSQKDSINKVVGERIKNIKEDQSDNPYYTKQEKENEYLSENNIFQALALPSENSDLANFFKIYLEKKLLKKIDFTAIKDSYLYNNFSNSKYNYTIRLTFELSKKGKATNCRINTGNKELDQKIIEVFKKYPLEKLGLKENDKNAKISVQLFAKENKEIVIKASQFAVTDVPPVAKGCQDSQFYWQFNKCLYDKLHEYLLQNISLKTLNSQDLRGEIIFSPRFTINKDGKIINVNSIAPNKVIKDEIDRVILSFNEIIEPGKRNNAPKNTYCETYRTITIENLK</sequence>
<proteinExistence type="predicted"/>
<dbReference type="Proteomes" id="UP000561681">
    <property type="component" value="Unassembled WGS sequence"/>
</dbReference>
<evidence type="ECO:0008006" key="3">
    <source>
        <dbReference type="Google" id="ProtNLM"/>
    </source>
</evidence>
<evidence type="ECO:0000313" key="1">
    <source>
        <dbReference type="EMBL" id="MBB4802390.1"/>
    </source>
</evidence>
<reference evidence="1 2" key="1">
    <citation type="submission" date="2020-08" db="EMBL/GenBank/DDBJ databases">
        <title>Functional genomics of gut bacteria from endangered species of beetles.</title>
        <authorList>
            <person name="Carlos-Shanley C."/>
        </authorList>
    </citation>
    <scope>NUCLEOTIDE SEQUENCE [LARGE SCALE GENOMIC DNA]</scope>
    <source>
        <strain evidence="1 2">S00142</strain>
    </source>
</reference>
<gene>
    <name evidence="1" type="ORF">HNP37_002463</name>
</gene>
<dbReference type="RefSeq" id="WP_184162110.1">
    <property type="nucleotide sequence ID" value="NZ_JACHLD010000003.1"/>
</dbReference>
<name>A0A7W7IXS2_9FLAO</name>
<accession>A0A7W7IXS2</accession>
<evidence type="ECO:0000313" key="2">
    <source>
        <dbReference type="Proteomes" id="UP000561681"/>
    </source>
</evidence>
<organism evidence="1 2">
    <name type="scientific">Flavobacterium nitrogenifigens</name>
    <dbReference type="NCBI Taxonomy" id="1617283"/>
    <lineage>
        <taxon>Bacteria</taxon>
        <taxon>Pseudomonadati</taxon>
        <taxon>Bacteroidota</taxon>
        <taxon>Flavobacteriia</taxon>
        <taxon>Flavobacteriales</taxon>
        <taxon>Flavobacteriaceae</taxon>
        <taxon>Flavobacterium</taxon>
    </lineage>
</organism>
<dbReference type="EMBL" id="JACHLD010000003">
    <property type="protein sequence ID" value="MBB4802390.1"/>
    <property type="molecule type" value="Genomic_DNA"/>
</dbReference>
<comment type="caution">
    <text evidence="1">The sequence shown here is derived from an EMBL/GenBank/DDBJ whole genome shotgun (WGS) entry which is preliminary data.</text>
</comment>